<evidence type="ECO:0000313" key="3">
    <source>
        <dbReference type="Proteomes" id="UP000640426"/>
    </source>
</evidence>
<organism evidence="2 3">
    <name type="scientific">Sphingomonas mollis</name>
    <dbReference type="NCBI Taxonomy" id="2795726"/>
    <lineage>
        <taxon>Bacteria</taxon>
        <taxon>Pseudomonadati</taxon>
        <taxon>Pseudomonadota</taxon>
        <taxon>Alphaproteobacteria</taxon>
        <taxon>Sphingomonadales</taxon>
        <taxon>Sphingomonadaceae</taxon>
        <taxon>Sphingomonas</taxon>
    </lineage>
</organism>
<reference evidence="3" key="1">
    <citation type="submission" date="2020-12" db="EMBL/GenBank/DDBJ databases">
        <title>Hymenobacter sp.</title>
        <authorList>
            <person name="Kim M.K."/>
        </authorList>
    </citation>
    <scope>NUCLEOTIDE SEQUENCE [LARGE SCALE GENOMIC DNA]</scope>
    <source>
        <strain evidence="3">BT553</strain>
    </source>
</reference>
<gene>
    <name evidence="2" type="ORF">JAO74_12370</name>
</gene>
<keyword evidence="3" id="KW-1185">Reference proteome</keyword>
<accession>A0ABS0XRB5</accession>
<keyword evidence="1" id="KW-0472">Membrane</keyword>
<evidence type="ECO:0000313" key="2">
    <source>
        <dbReference type="EMBL" id="MBJ6122587.1"/>
    </source>
</evidence>
<dbReference type="Proteomes" id="UP000640426">
    <property type="component" value="Unassembled WGS sequence"/>
</dbReference>
<protein>
    <submittedName>
        <fullName evidence="2">Aa3-type cytochrome c oxidase subunit IV</fullName>
    </submittedName>
</protein>
<evidence type="ECO:0000256" key="1">
    <source>
        <dbReference type="SAM" id="Phobius"/>
    </source>
</evidence>
<keyword evidence="1" id="KW-1133">Transmembrane helix</keyword>
<sequence>MNAHVATYDRMIGMMKWGALGVFLIAAIVVWLIAV</sequence>
<comment type="caution">
    <text evidence="2">The sequence shown here is derived from an EMBL/GenBank/DDBJ whole genome shotgun (WGS) entry which is preliminary data.</text>
</comment>
<feature type="transmembrane region" description="Helical" evidence="1">
    <location>
        <begin position="17"/>
        <end position="34"/>
    </location>
</feature>
<keyword evidence="1" id="KW-0812">Transmembrane</keyword>
<name>A0ABS0XRB5_9SPHN</name>
<dbReference type="EMBL" id="JAELXS010000006">
    <property type="protein sequence ID" value="MBJ6122587.1"/>
    <property type="molecule type" value="Genomic_DNA"/>
</dbReference>
<proteinExistence type="predicted"/>